<dbReference type="OrthoDB" id="9811314at2"/>
<reference evidence="3 4" key="1">
    <citation type="submission" date="2019-03" db="EMBL/GenBank/DDBJ databases">
        <title>Primorskyibacter sp. SS33 isolated from sediments.</title>
        <authorList>
            <person name="Xunke S."/>
        </authorList>
    </citation>
    <scope>NUCLEOTIDE SEQUENCE [LARGE SCALE GENOMIC DNA]</scope>
    <source>
        <strain evidence="3 4">SS33</strain>
    </source>
</reference>
<feature type="domain" description="Peptidase M16 C-terminal" evidence="2">
    <location>
        <begin position="187"/>
        <end position="361"/>
    </location>
</feature>
<evidence type="ECO:0000313" key="4">
    <source>
        <dbReference type="Proteomes" id="UP000295701"/>
    </source>
</evidence>
<gene>
    <name evidence="3" type="ORF">E2L08_14405</name>
</gene>
<comment type="caution">
    <text evidence="3">The sequence shown here is derived from an EMBL/GenBank/DDBJ whole genome shotgun (WGS) entry which is preliminary data.</text>
</comment>
<dbReference type="Pfam" id="PF05193">
    <property type="entry name" value="Peptidase_M16_C"/>
    <property type="match status" value="1"/>
</dbReference>
<dbReference type="GO" id="GO:0046872">
    <property type="term" value="F:metal ion binding"/>
    <property type="evidence" value="ECO:0007669"/>
    <property type="project" value="InterPro"/>
</dbReference>
<accession>A0A4R6A266</accession>
<evidence type="ECO:0000256" key="1">
    <source>
        <dbReference type="SAM" id="SignalP"/>
    </source>
</evidence>
<dbReference type="RefSeq" id="WP_133397799.1">
    <property type="nucleotide sequence ID" value="NZ_SNAA01000019.1"/>
</dbReference>
<dbReference type="Gene3D" id="3.30.830.10">
    <property type="entry name" value="Metalloenzyme, LuxS/M16 peptidase-like"/>
    <property type="match status" value="2"/>
</dbReference>
<feature type="chain" id="PRO_5020894465" evidence="1">
    <location>
        <begin position="20"/>
        <end position="436"/>
    </location>
</feature>
<evidence type="ECO:0000313" key="3">
    <source>
        <dbReference type="EMBL" id="TDL76018.1"/>
    </source>
</evidence>
<dbReference type="SUPFAM" id="SSF63411">
    <property type="entry name" value="LuxS/MPP-like metallohydrolase"/>
    <property type="match status" value="2"/>
</dbReference>
<protein>
    <submittedName>
        <fullName evidence="3">Insulinase family protein</fullName>
    </submittedName>
</protein>
<dbReference type="AlphaFoldDB" id="A0A4R6A266"/>
<dbReference type="InterPro" id="IPR050361">
    <property type="entry name" value="MPP/UQCRC_Complex"/>
</dbReference>
<feature type="signal peptide" evidence="1">
    <location>
        <begin position="1"/>
        <end position="19"/>
    </location>
</feature>
<dbReference type="EMBL" id="SNAA01000019">
    <property type="protein sequence ID" value="TDL76018.1"/>
    <property type="molecule type" value="Genomic_DNA"/>
</dbReference>
<keyword evidence="4" id="KW-1185">Reference proteome</keyword>
<keyword evidence="1" id="KW-0732">Signal</keyword>
<dbReference type="PANTHER" id="PTHR11851:SF224">
    <property type="entry name" value="PROCESSING PROTEASE"/>
    <property type="match status" value="1"/>
</dbReference>
<evidence type="ECO:0000259" key="2">
    <source>
        <dbReference type="Pfam" id="PF05193"/>
    </source>
</evidence>
<sequence length="436" mass="46383">MIRLLLVCLLGLAALPARAAVEVEQITSPGGIDAWLVEDHSLPFVALELRFRGGAALDRPGRAGAVNLMTGLLEEGTGDLDAQGFAGARDALAASYDFDAGNDSVSVSARWLSETQDEAVSLLRRALVEPAFTEDSIDRVRDQVLSGLARDATDPGAIARRSFDAMAFPDHPYGTPVEGMVASVGGLTRDDIVQAHADTLVRDRAYIAATGDITADELGRVLDTLLGDLPATSPADLPGAAEWSLDPGISVIDYAVPQSVILFGHEGIARDDPDFFAAYILNEIVGGGGFNSRLMEEVRVKRGLTYGVGSYLLPLDHAAMLMGQASSANDSAAEAVEVIADEWARAAEGVTEDELEAAKRYLTGAYPLRFDGNARIAGILVGMQLDGLPADYIETRNDEIEAVTLEDIRRVAERIFRPEDLSFVVVGQPEGLSSTN</sequence>
<proteinExistence type="predicted"/>
<dbReference type="Proteomes" id="UP000295701">
    <property type="component" value="Unassembled WGS sequence"/>
</dbReference>
<organism evidence="3 4">
    <name type="scientific">Palleronia sediminis</name>
    <dbReference type="NCBI Taxonomy" id="2547833"/>
    <lineage>
        <taxon>Bacteria</taxon>
        <taxon>Pseudomonadati</taxon>
        <taxon>Pseudomonadota</taxon>
        <taxon>Alphaproteobacteria</taxon>
        <taxon>Rhodobacterales</taxon>
        <taxon>Roseobacteraceae</taxon>
        <taxon>Palleronia</taxon>
    </lineage>
</organism>
<dbReference type="PANTHER" id="PTHR11851">
    <property type="entry name" value="METALLOPROTEASE"/>
    <property type="match status" value="1"/>
</dbReference>
<dbReference type="InterPro" id="IPR007863">
    <property type="entry name" value="Peptidase_M16_C"/>
</dbReference>
<name>A0A4R6A266_9RHOB</name>
<dbReference type="InterPro" id="IPR011249">
    <property type="entry name" value="Metalloenz_LuxS/M16"/>
</dbReference>